<organism evidence="1 2">
    <name type="scientific">Rhizopus stolonifer</name>
    <name type="common">Rhizopus nigricans</name>
    <dbReference type="NCBI Taxonomy" id="4846"/>
    <lineage>
        <taxon>Eukaryota</taxon>
        <taxon>Fungi</taxon>
        <taxon>Fungi incertae sedis</taxon>
        <taxon>Mucoromycota</taxon>
        <taxon>Mucoromycotina</taxon>
        <taxon>Mucoromycetes</taxon>
        <taxon>Mucorales</taxon>
        <taxon>Mucorineae</taxon>
        <taxon>Rhizopodaceae</taxon>
        <taxon>Rhizopus</taxon>
    </lineage>
</organism>
<dbReference type="Proteomes" id="UP000253551">
    <property type="component" value="Unassembled WGS sequence"/>
</dbReference>
<evidence type="ECO:0000313" key="2">
    <source>
        <dbReference type="Proteomes" id="UP000253551"/>
    </source>
</evidence>
<name>A0A367JEY7_RHIST</name>
<comment type="caution">
    <text evidence="1">The sequence shown here is derived from an EMBL/GenBank/DDBJ whole genome shotgun (WGS) entry which is preliminary data.</text>
</comment>
<dbReference type="STRING" id="4846.A0A367JEY7"/>
<accession>A0A367JEY7</accession>
<dbReference type="EMBL" id="PJQM01003510">
    <property type="protein sequence ID" value="RCH88496.1"/>
    <property type="molecule type" value="Genomic_DNA"/>
</dbReference>
<keyword evidence="2" id="KW-1185">Reference proteome</keyword>
<sequence length="359" mass="41758">MTTLFQRQHQLLHMPFDLLLKVSEYLSFSDLWYISNSSQHCRRLGHQLILHKYHIDLNKPQLNGFCHLIYSALAYASQHGYHENKIDSAVIQSIANRLAVEIYDRSSLRNWEACLDFLLDETLRIVVDHVFLDTQLDIIPKNTSGKGFQSTKMGGLVTVLINALYSTLTALFETEPTSQIHHRLLLNHINRHLYHISTKYHQHYHRRLYVDSSSAAKNNVLLAFRQHNLLLRSNFRTLVRFIGALVQSELLSVIDLDILTRQRIQYFFLRNEIQEQYPKKRRLKTNNQTNADRQLQLEENDFKMEIFLDLTRAVLLLQQHTPSSNGLNNFSNMLHDTVSSLISSKKSSDHTFTSSATSV</sequence>
<evidence type="ECO:0000313" key="1">
    <source>
        <dbReference type="EMBL" id="RCH88496.1"/>
    </source>
</evidence>
<dbReference type="OrthoDB" id="2268867at2759"/>
<dbReference type="AlphaFoldDB" id="A0A367JEY7"/>
<protein>
    <recommendedName>
        <fullName evidence="3">F-box domain-containing protein</fullName>
    </recommendedName>
</protein>
<reference evidence="1 2" key="1">
    <citation type="journal article" date="2018" name="G3 (Bethesda)">
        <title>Phylogenetic and Phylogenomic Definition of Rhizopus Species.</title>
        <authorList>
            <person name="Gryganskyi A.P."/>
            <person name="Golan J."/>
            <person name="Dolatabadi S."/>
            <person name="Mondo S."/>
            <person name="Robb S."/>
            <person name="Idnurm A."/>
            <person name="Muszewska A."/>
            <person name="Steczkiewicz K."/>
            <person name="Masonjones S."/>
            <person name="Liao H.L."/>
            <person name="Gajdeczka M.T."/>
            <person name="Anike F."/>
            <person name="Vuek A."/>
            <person name="Anishchenko I.M."/>
            <person name="Voigt K."/>
            <person name="de Hoog G.S."/>
            <person name="Smith M.E."/>
            <person name="Heitman J."/>
            <person name="Vilgalys R."/>
            <person name="Stajich J.E."/>
        </authorList>
    </citation>
    <scope>NUCLEOTIDE SEQUENCE [LARGE SCALE GENOMIC DNA]</scope>
    <source>
        <strain evidence="1 2">LSU 92-RS-03</strain>
    </source>
</reference>
<gene>
    <name evidence="1" type="ORF">CU098_007458</name>
</gene>
<proteinExistence type="predicted"/>
<evidence type="ECO:0008006" key="3">
    <source>
        <dbReference type="Google" id="ProtNLM"/>
    </source>
</evidence>